<feature type="transmembrane region" description="Helical" evidence="5">
    <location>
        <begin position="443"/>
        <end position="465"/>
    </location>
</feature>
<feature type="transmembrane region" description="Helical" evidence="5">
    <location>
        <begin position="251"/>
        <end position="269"/>
    </location>
</feature>
<dbReference type="EMBL" id="CAMPGE010007916">
    <property type="protein sequence ID" value="CAI2366833.1"/>
    <property type="molecule type" value="Genomic_DNA"/>
</dbReference>
<feature type="transmembrane region" description="Helical" evidence="5">
    <location>
        <begin position="222"/>
        <end position="239"/>
    </location>
</feature>
<evidence type="ECO:0000256" key="5">
    <source>
        <dbReference type="SAM" id="Phobius"/>
    </source>
</evidence>
<feature type="transmembrane region" description="Helical" evidence="5">
    <location>
        <begin position="289"/>
        <end position="308"/>
    </location>
</feature>
<feature type="transmembrane region" description="Helical" evidence="5">
    <location>
        <begin position="420"/>
        <end position="437"/>
    </location>
</feature>
<evidence type="ECO:0000256" key="2">
    <source>
        <dbReference type="ARBA" id="ARBA00022692"/>
    </source>
</evidence>
<feature type="transmembrane region" description="Helical" evidence="5">
    <location>
        <begin position="170"/>
        <end position="192"/>
    </location>
</feature>
<keyword evidence="8" id="KW-1185">Reference proteome</keyword>
<gene>
    <name evidence="7" type="ORF">ECRASSUSDP1_LOCUS8107</name>
</gene>
<dbReference type="Proteomes" id="UP001295684">
    <property type="component" value="Unassembled WGS sequence"/>
</dbReference>
<keyword evidence="4 5" id="KW-0472">Membrane</keyword>
<evidence type="ECO:0000313" key="7">
    <source>
        <dbReference type="EMBL" id="CAI2366833.1"/>
    </source>
</evidence>
<dbReference type="Pfam" id="PF01490">
    <property type="entry name" value="Aa_trans"/>
    <property type="match status" value="1"/>
</dbReference>
<evidence type="ECO:0000313" key="8">
    <source>
        <dbReference type="Proteomes" id="UP001295684"/>
    </source>
</evidence>
<name>A0AAD1UCV2_EUPCR</name>
<keyword evidence="2 5" id="KW-0812">Transmembrane</keyword>
<feature type="transmembrane region" description="Helical" evidence="5">
    <location>
        <begin position="99"/>
        <end position="119"/>
    </location>
</feature>
<proteinExistence type="predicted"/>
<dbReference type="AlphaFoldDB" id="A0AAD1UCV2"/>
<evidence type="ECO:0000256" key="3">
    <source>
        <dbReference type="ARBA" id="ARBA00022989"/>
    </source>
</evidence>
<feature type="domain" description="Amino acid transporter transmembrane" evidence="6">
    <location>
        <begin position="94"/>
        <end position="496"/>
    </location>
</feature>
<feature type="transmembrane region" description="Helical" evidence="5">
    <location>
        <begin position="329"/>
        <end position="352"/>
    </location>
</feature>
<evidence type="ECO:0000259" key="6">
    <source>
        <dbReference type="Pfam" id="PF01490"/>
    </source>
</evidence>
<dbReference type="PANTHER" id="PTHR22950">
    <property type="entry name" value="AMINO ACID TRANSPORTER"/>
    <property type="match status" value="1"/>
</dbReference>
<protein>
    <recommendedName>
        <fullName evidence="6">Amino acid transporter transmembrane domain-containing protein</fullName>
    </recommendedName>
</protein>
<evidence type="ECO:0000256" key="4">
    <source>
        <dbReference type="ARBA" id="ARBA00023136"/>
    </source>
</evidence>
<dbReference type="InterPro" id="IPR013057">
    <property type="entry name" value="AA_transpt_TM"/>
</dbReference>
<keyword evidence="3 5" id="KW-1133">Transmembrane helix</keyword>
<feature type="transmembrane region" description="Helical" evidence="5">
    <location>
        <begin position="380"/>
        <end position="400"/>
    </location>
</feature>
<dbReference type="GO" id="GO:0016020">
    <property type="term" value="C:membrane"/>
    <property type="evidence" value="ECO:0007669"/>
    <property type="project" value="UniProtKB-SubCell"/>
</dbReference>
<feature type="transmembrane region" description="Helical" evidence="5">
    <location>
        <begin position="125"/>
        <end position="149"/>
    </location>
</feature>
<evidence type="ECO:0000256" key="1">
    <source>
        <dbReference type="ARBA" id="ARBA00004141"/>
    </source>
</evidence>
<sequence>MSSPKYPLLFRTQPGYILRTSRANCPATKSRKHEDKMFMIELESLVSEPEYEKDFNSSNCLNDSSGYPVASSNVGKPAHLGSGTFRAVKDYFKKGEVRGSTFTLITAVLGSGTITFPYLAMNNGILGAALLIIFGAVLCHFTGMLLISCANKIGSDKYEDFAAYCFGRKMVLLTGWSNVLTLLGFVISYIVFLKNLIPHILDILFGLETLPEFIGNGEYKGQIFWATMYTFFVLLPLSIPRKIGTLQFTSVFGVFCSLYLIICITLMFFDKTIVPDMSKSIAQADYLILSWDRVANALPFVVFSFMYQPNMPIIYTELNQKSYSKMNKVVTYGTTIGVVLYITVSTFGYLGLVGDEEKLSILREKSNILEVPYPNTSFKIAIIGLVFAIFSAAPVCSIPAKDACEKILYPTSTMTPTQNFFMTIAICIGCYCAAVGIPGIGDAITIFGCTLNPLIGFILPVVFYLKVEDQVPMWKRAGCYFVLVFITCVSVSSFIFFLKQKLA</sequence>
<comment type="subcellular location">
    <subcellularLocation>
        <location evidence="1">Membrane</location>
        <topology evidence="1">Multi-pass membrane protein</topology>
    </subcellularLocation>
</comment>
<dbReference type="GO" id="GO:0015179">
    <property type="term" value="F:L-amino acid transmembrane transporter activity"/>
    <property type="evidence" value="ECO:0007669"/>
    <property type="project" value="TreeGrafter"/>
</dbReference>
<reference evidence="7" key="1">
    <citation type="submission" date="2023-07" db="EMBL/GenBank/DDBJ databases">
        <authorList>
            <consortium name="AG Swart"/>
            <person name="Singh M."/>
            <person name="Singh A."/>
            <person name="Seah K."/>
            <person name="Emmerich C."/>
        </authorList>
    </citation>
    <scope>NUCLEOTIDE SEQUENCE</scope>
    <source>
        <strain evidence="7">DP1</strain>
    </source>
</reference>
<comment type="caution">
    <text evidence="7">The sequence shown here is derived from an EMBL/GenBank/DDBJ whole genome shotgun (WGS) entry which is preliminary data.</text>
</comment>
<feature type="transmembrane region" description="Helical" evidence="5">
    <location>
        <begin position="477"/>
        <end position="498"/>
    </location>
</feature>
<accession>A0AAD1UCV2</accession>
<organism evidence="7 8">
    <name type="scientific">Euplotes crassus</name>
    <dbReference type="NCBI Taxonomy" id="5936"/>
    <lineage>
        <taxon>Eukaryota</taxon>
        <taxon>Sar</taxon>
        <taxon>Alveolata</taxon>
        <taxon>Ciliophora</taxon>
        <taxon>Intramacronucleata</taxon>
        <taxon>Spirotrichea</taxon>
        <taxon>Hypotrichia</taxon>
        <taxon>Euplotida</taxon>
        <taxon>Euplotidae</taxon>
        <taxon>Moneuplotes</taxon>
    </lineage>
</organism>